<accession>A0A9X6NL66</accession>
<dbReference type="FunFam" id="3.90.830.10:FF:000001">
    <property type="entry name" value="syntaxin-binding protein 1 isoform X2"/>
    <property type="match status" value="1"/>
</dbReference>
<dbReference type="InterPro" id="IPR027482">
    <property type="entry name" value="Sec1-like_dom2"/>
</dbReference>
<evidence type="ECO:0000256" key="2">
    <source>
        <dbReference type="ARBA" id="ARBA00022448"/>
    </source>
</evidence>
<dbReference type="Gene3D" id="3.40.50.1910">
    <property type="match status" value="1"/>
</dbReference>
<dbReference type="Proteomes" id="UP000192578">
    <property type="component" value="Unassembled WGS sequence"/>
</dbReference>
<dbReference type="PANTHER" id="PTHR11679">
    <property type="entry name" value="VESICLE PROTEIN SORTING-ASSOCIATED"/>
    <property type="match status" value="1"/>
</dbReference>
<gene>
    <name evidence="4" type="ORF">BV898_19182</name>
</gene>
<name>A0A9X6NL66_HYPEX</name>
<evidence type="ECO:0000313" key="4">
    <source>
        <dbReference type="EMBL" id="OWA54788.1"/>
    </source>
</evidence>
<dbReference type="InterPro" id="IPR036045">
    <property type="entry name" value="Sec1-like_sf"/>
</dbReference>
<dbReference type="PIRSF" id="PIRSF005715">
    <property type="entry name" value="VPS45_Sec1"/>
    <property type="match status" value="1"/>
</dbReference>
<evidence type="ECO:0000313" key="5">
    <source>
        <dbReference type="Proteomes" id="UP000192578"/>
    </source>
</evidence>
<dbReference type="GO" id="GO:0051650">
    <property type="term" value="P:establishment of vesicle localization"/>
    <property type="evidence" value="ECO:0007669"/>
    <property type="project" value="UniProtKB-ARBA"/>
</dbReference>
<dbReference type="GO" id="GO:0016192">
    <property type="term" value="P:vesicle-mediated transport"/>
    <property type="evidence" value="ECO:0007669"/>
    <property type="project" value="InterPro"/>
</dbReference>
<sequence>MSLKLIVGQKILSDVLHSVKEKGKWKVLVVDQLAMRTISSCVKMHDIMNEGITIVEDLNKRREPLTNMEAIYLITPTDKSLDLLAKDFENPLNHQYKAAHIFFTEACPDEAFNNLCKSISSKFIKTLKEVNIAFLPYESQIFSLDCPETFQYFYNPTKLTGRNNVMERLATQIATLCATLGEYPAIRFRSDFERNIELAQLVHQKMEAYKADDPSMGEGPEKARSQLIILDRAFDCVTPLLHELTLQAMAYDLLPIENDVYKYETVNDTREKEILLDENDEIWAQYRHQHIAKVSKNITEGVKKFQAEHGGRKNTDKMNIKDLSMMIKQMPQHQKEINKYSTHINLSEDCMKQYENRKIEKLCRAEQDLAMGETPEGEKVKDPMRAIVPILLDQNYSSFDKLRIILLFILSKNGIPEDNLNKLIHHAQMTNEERNIVLNLQNLGINILSDGGAKRKQWTPPRKQRITADTFDLSRWTPIIKDLMEDAVEGKPDAKCLDAKHFPFLPGHQNAQGGGHVPTSARYGNWHKDKAAPAVRSGPRLIFFIVGGVTYAEMRTAYEVTQTSKNWEIILGSTHIITPESFLGDLKNVGDQ</sequence>
<comment type="caution">
    <text evidence="4">The sequence shown here is derived from an EMBL/GenBank/DDBJ whole genome shotgun (WGS) entry which is preliminary data.</text>
</comment>
<keyword evidence="3" id="KW-0653">Protein transport</keyword>
<dbReference type="InterPro" id="IPR043154">
    <property type="entry name" value="Sec-1-like_dom1"/>
</dbReference>
<comment type="similarity">
    <text evidence="1">Belongs to the STXBP/unc-18/SEC1 family.</text>
</comment>
<dbReference type="InterPro" id="IPR001619">
    <property type="entry name" value="Sec1-like"/>
</dbReference>
<keyword evidence="2" id="KW-0813">Transport</keyword>
<dbReference type="InterPro" id="IPR043127">
    <property type="entry name" value="Sec-1-like_dom3a"/>
</dbReference>
<evidence type="ECO:0000256" key="1">
    <source>
        <dbReference type="ARBA" id="ARBA00009884"/>
    </source>
</evidence>
<dbReference type="Gene3D" id="3.40.50.2060">
    <property type="match status" value="1"/>
</dbReference>
<protein>
    <submittedName>
        <fullName evidence="4">Syntaxin-binding protein 1</fullName>
    </submittedName>
</protein>
<dbReference type="EMBL" id="MTYJ01000459">
    <property type="protein sequence ID" value="OWA54788.1"/>
    <property type="molecule type" value="Genomic_DNA"/>
</dbReference>
<dbReference type="SUPFAM" id="SSF56815">
    <property type="entry name" value="Sec1/munc18-like (SM) proteins"/>
    <property type="match status" value="1"/>
</dbReference>
<dbReference type="Gene3D" id="3.90.830.10">
    <property type="entry name" value="Syntaxin Binding Protein 1, Chain A, domain 2"/>
    <property type="match status" value="1"/>
</dbReference>
<evidence type="ECO:0000256" key="3">
    <source>
        <dbReference type="ARBA" id="ARBA00022927"/>
    </source>
</evidence>
<proteinExistence type="inferred from homology"/>
<dbReference type="Gene3D" id="1.25.40.60">
    <property type="match status" value="1"/>
</dbReference>
<dbReference type="AlphaFoldDB" id="A0A9X6NL66"/>
<dbReference type="FunFam" id="3.40.50.2060:FF:000001">
    <property type="entry name" value="syntaxin-binding protein 1 isoform X2"/>
    <property type="match status" value="1"/>
</dbReference>
<keyword evidence="5" id="KW-1185">Reference proteome</keyword>
<reference evidence="5" key="1">
    <citation type="submission" date="2017-01" db="EMBL/GenBank/DDBJ databases">
        <title>Comparative genomics of anhydrobiosis in the tardigrade Hypsibius dujardini.</title>
        <authorList>
            <person name="Yoshida Y."/>
            <person name="Koutsovoulos G."/>
            <person name="Laetsch D."/>
            <person name="Stevens L."/>
            <person name="Kumar S."/>
            <person name="Horikawa D."/>
            <person name="Ishino K."/>
            <person name="Komine S."/>
            <person name="Tomita M."/>
            <person name="Blaxter M."/>
            <person name="Arakawa K."/>
        </authorList>
    </citation>
    <scope>NUCLEOTIDE SEQUENCE [LARGE SCALE GENOMIC DNA]</scope>
    <source>
        <strain evidence="5">Z151</strain>
    </source>
</reference>
<dbReference type="OrthoDB" id="2228at2759"/>
<dbReference type="Pfam" id="PF00995">
    <property type="entry name" value="Sec1"/>
    <property type="match status" value="1"/>
</dbReference>
<dbReference type="GO" id="GO:0015031">
    <property type="term" value="P:protein transport"/>
    <property type="evidence" value="ECO:0007669"/>
    <property type="project" value="UniProtKB-KW"/>
</dbReference>
<organism evidence="4 5">
    <name type="scientific">Hypsibius exemplaris</name>
    <name type="common">Freshwater tardigrade</name>
    <dbReference type="NCBI Taxonomy" id="2072580"/>
    <lineage>
        <taxon>Eukaryota</taxon>
        <taxon>Metazoa</taxon>
        <taxon>Ecdysozoa</taxon>
        <taxon>Tardigrada</taxon>
        <taxon>Eutardigrada</taxon>
        <taxon>Parachela</taxon>
        <taxon>Hypsibioidea</taxon>
        <taxon>Hypsibiidae</taxon>
        <taxon>Hypsibius</taxon>
    </lineage>
</organism>